<dbReference type="AlphaFoldDB" id="A0A0N4UPI7"/>
<feature type="region of interest" description="Disordered" evidence="1">
    <location>
        <begin position="101"/>
        <end position="300"/>
    </location>
</feature>
<dbReference type="Proteomes" id="UP000274756">
    <property type="component" value="Unassembled WGS sequence"/>
</dbReference>
<protein>
    <submittedName>
        <fullName evidence="5">Dentin sialophosphoprotein-like</fullName>
    </submittedName>
</protein>
<dbReference type="EMBL" id="UYYG01000135">
    <property type="protein sequence ID" value="VDN53482.1"/>
    <property type="molecule type" value="Genomic_DNA"/>
</dbReference>
<sequence>MDLQLISSTSEDCTKTVETNDNAILYGKREQSAGDSTMILMSKEEQPHMMAFFVCGFSTVDEDLPKNKTIKKSASADENSLRGLFRPLPSKRKKTILESKSYDERSVISSQETESADGIGIKTDSNIPPGFWISPTNNKLPKKPELGDGDRNRIDRDGTFIKSDASSGSLKNNERSTSDDKTEDGEENFEYNHNGHVVPEQLEPEEEKEIEGNSQQDLNGYDASEQPGSGDGNEIFEGNSMWDRSDKVPSDNTDESGESNLKKDLNDHNASERPGSSEKSDEDDWSNMRTPPPSSRNHPFLAYITWAPKLEKSTIHLVRR</sequence>
<keyword evidence="4" id="KW-1185">Reference proteome</keyword>
<dbReference type="WBParaSite" id="DME_0000987801-mRNA-1">
    <property type="protein sequence ID" value="DME_0000987801-mRNA-1"/>
    <property type="gene ID" value="DME_0000987801"/>
</dbReference>
<evidence type="ECO:0000313" key="4">
    <source>
        <dbReference type="Proteomes" id="UP000274756"/>
    </source>
</evidence>
<feature type="compositionally biased region" description="Basic and acidic residues" evidence="1">
    <location>
        <begin position="260"/>
        <end position="279"/>
    </location>
</feature>
<accession>A0A0N4UPI7</accession>
<dbReference type="Proteomes" id="UP000038040">
    <property type="component" value="Unplaced"/>
</dbReference>
<evidence type="ECO:0000313" key="3">
    <source>
        <dbReference type="Proteomes" id="UP000038040"/>
    </source>
</evidence>
<feature type="compositionally biased region" description="Basic and acidic residues" evidence="1">
    <location>
        <begin position="142"/>
        <end position="159"/>
    </location>
</feature>
<reference evidence="5" key="1">
    <citation type="submission" date="2017-02" db="UniProtKB">
        <authorList>
            <consortium name="WormBaseParasite"/>
        </authorList>
    </citation>
    <scope>IDENTIFICATION</scope>
</reference>
<evidence type="ECO:0000256" key="1">
    <source>
        <dbReference type="SAM" id="MobiDB-lite"/>
    </source>
</evidence>
<organism evidence="3 5">
    <name type="scientific">Dracunculus medinensis</name>
    <name type="common">Guinea worm</name>
    <dbReference type="NCBI Taxonomy" id="318479"/>
    <lineage>
        <taxon>Eukaryota</taxon>
        <taxon>Metazoa</taxon>
        <taxon>Ecdysozoa</taxon>
        <taxon>Nematoda</taxon>
        <taxon>Chromadorea</taxon>
        <taxon>Rhabditida</taxon>
        <taxon>Spirurina</taxon>
        <taxon>Dracunculoidea</taxon>
        <taxon>Dracunculidae</taxon>
        <taxon>Dracunculus</taxon>
    </lineage>
</organism>
<reference evidence="2 4" key="2">
    <citation type="submission" date="2018-11" db="EMBL/GenBank/DDBJ databases">
        <authorList>
            <consortium name="Pathogen Informatics"/>
        </authorList>
    </citation>
    <scope>NUCLEOTIDE SEQUENCE [LARGE SCALE GENOMIC DNA]</scope>
</reference>
<evidence type="ECO:0000313" key="5">
    <source>
        <dbReference type="WBParaSite" id="DME_0000987801-mRNA-1"/>
    </source>
</evidence>
<evidence type="ECO:0000313" key="2">
    <source>
        <dbReference type="EMBL" id="VDN53482.1"/>
    </source>
</evidence>
<proteinExistence type="predicted"/>
<gene>
    <name evidence="2" type="ORF">DME_LOCUS3455</name>
</gene>
<name>A0A0N4UPI7_DRAME</name>